<gene>
    <name evidence="1" type="ORF">E2C01_032398</name>
</gene>
<protein>
    <submittedName>
        <fullName evidence="1">Uncharacterized protein</fullName>
    </submittedName>
</protein>
<name>A0A5B7EXE5_PORTR</name>
<dbReference type="EMBL" id="VSRR010004200">
    <property type="protein sequence ID" value="MPC38882.1"/>
    <property type="molecule type" value="Genomic_DNA"/>
</dbReference>
<reference evidence="1 2" key="1">
    <citation type="submission" date="2019-05" db="EMBL/GenBank/DDBJ databases">
        <title>Another draft genome of Portunus trituberculatus and its Hox gene families provides insights of decapod evolution.</title>
        <authorList>
            <person name="Jeong J.-H."/>
            <person name="Song I."/>
            <person name="Kim S."/>
            <person name="Choi T."/>
            <person name="Kim D."/>
            <person name="Ryu S."/>
            <person name="Kim W."/>
        </authorList>
    </citation>
    <scope>NUCLEOTIDE SEQUENCE [LARGE SCALE GENOMIC DNA]</scope>
    <source>
        <tissue evidence="1">Muscle</tissue>
    </source>
</reference>
<organism evidence="1 2">
    <name type="scientific">Portunus trituberculatus</name>
    <name type="common">Swimming crab</name>
    <name type="synonym">Neptunus trituberculatus</name>
    <dbReference type="NCBI Taxonomy" id="210409"/>
    <lineage>
        <taxon>Eukaryota</taxon>
        <taxon>Metazoa</taxon>
        <taxon>Ecdysozoa</taxon>
        <taxon>Arthropoda</taxon>
        <taxon>Crustacea</taxon>
        <taxon>Multicrustacea</taxon>
        <taxon>Malacostraca</taxon>
        <taxon>Eumalacostraca</taxon>
        <taxon>Eucarida</taxon>
        <taxon>Decapoda</taxon>
        <taxon>Pleocyemata</taxon>
        <taxon>Brachyura</taxon>
        <taxon>Eubrachyura</taxon>
        <taxon>Portunoidea</taxon>
        <taxon>Portunidae</taxon>
        <taxon>Portuninae</taxon>
        <taxon>Portunus</taxon>
    </lineage>
</organism>
<comment type="caution">
    <text evidence="1">The sequence shown here is derived from an EMBL/GenBank/DDBJ whole genome shotgun (WGS) entry which is preliminary data.</text>
</comment>
<evidence type="ECO:0000313" key="1">
    <source>
        <dbReference type="EMBL" id="MPC38882.1"/>
    </source>
</evidence>
<sequence length="88" mass="9969">MDTYKQINGLIQSRSNKLWTHKLRLQCRCLAALCWQLQVRQWSSTGDAHKGQGSEAAVPGDVASAKCRREEASFWEVTHSAQPNRGVW</sequence>
<evidence type="ECO:0000313" key="2">
    <source>
        <dbReference type="Proteomes" id="UP000324222"/>
    </source>
</evidence>
<dbReference type="AlphaFoldDB" id="A0A5B7EXE5"/>
<dbReference type="Proteomes" id="UP000324222">
    <property type="component" value="Unassembled WGS sequence"/>
</dbReference>
<proteinExistence type="predicted"/>
<accession>A0A5B7EXE5</accession>
<keyword evidence="2" id="KW-1185">Reference proteome</keyword>